<comment type="caution">
    <text evidence="2">The sequence shown here is derived from an EMBL/GenBank/DDBJ whole genome shotgun (WGS) entry which is preliminary data.</text>
</comment>
<reference evidence="2 3" key="1">
    <citation type="submission" date="2014-05" db="EMBL/GenBank/DDBJ databases">
        <title>Novel Listeriaceae from food processing environments.</title>
        <authorList>
            <person name="den Bakker H.C."/>
        </authorList>
    </citation>
    <scope>NUCLEOTIDE SEQUENCE [LARGE SCALE GENOMIC DNA]</scope>
    <source>
        <strain evidence="2 3">FSL A5-0281</strain>
    </source>
</reference>
<evidence type="ECO:0000313" key="3">
    <source>
        <dbReference type="Proteomes" id="UP000029844"/>
    </source>
</evidence>
<dbReference type="AlphaFoldDB" id="A0A099W6U1"/>
<accession>A0A099W6U1</accession>
<keyword evidence="1" id="KW-0472">Membrane</keyword>
<gene>
    <name evidence="2" type="ORF">EP57_09180</name>
</gene>
<keyword evidence="1" id="KW-0812">Transmembrane</keyword>
<dbReference type="Proteomes" id="UP000029844">
    <property type="component" value="Unassembled WGS sequence"/>
</dbReference>
<protein>
    <submittedName>
        <fullName evidence="2">Uncharacterized protein</fullName>
    </submittedName>
</protein>
<dbReference type="STRING" id="1552123.EP57_09180"/>
<keyword evidence="3" id="KW-1185">Reference proteome</keyword>
<organism evidence="2 3">
    <name type="scientific">Listeria booriae</name>
    <dbReference type="NCBI Taxonomy" id="1552123"/>
    <lineage>
        <taxon>Bacteria</taxon>
        <taxon>Bacillati</taxon>
        <taxon>Bacillota</taxon>
        <taxon>Bacilli</taxon>
        <taxon>Bacillales</taxon>
        <taxon>Listeriaceae</taxon>
        <taxon>Listeria</taxon>
    </lineage>
</organism>
<feature type="transmembrane region" description="Helical" evidence="1">
    <location>
        <begin position="89"/>
        <end position="109"/>
    </location>
</feature>
<dbReference type="EMBL" id="JNFA01000023">
    <property type="protein sequence ID" value="KGL40717.1"/>
    <property type="molecule type" value="Genomic_DNA"/>
</dbReference>
<keyword evidence="1" id="KW-1133">Transmembrane helix</keyword>
<name>A0A099W6U1_9LIST</name>
<evidence type="ECO:0000313" key="2">
    <source>
        <dbReference type="EMBL" id="KGL40717.1"/>
    </source>
</evidence>
<evidence type="ECO:0000256" key="1">
    <source>
        <dbReference type="SAM" id="Phobius"/>
    </source>
</evidence>
<proteinExistence type="predicted"/>
<sequence length="124" mass="14802">MRKQTGDTYVCQIKNQKTPWIFWFFIFPRGVDHRRSKSATSARNQRFWWTSGSHIRKYAPLPASTKIADCKRFRSICVKQDFSSYPKKLNGWAVFLYFELSQSFLFIFLNRFIKKCKIEGSLLK</sequence>